<dbReference type="InterPro" id="IPR032675">
    <property type="entry name" value="LRR_dom_sf"/>
</dbReference>
<evidence type="ECO:0000313" key="2">
    <source>
        <dbReference type="Proteomes" id="UP000054845"/>
    </source>
</evidence>
<protein>
    <recommendedName>
        <fullName evidence="3">F-box domain-containing protein</fullName>
    </recommendedName>
</protein>
<dbReference type="STRING" id="401625.A0A0P1BKM0"/>
<dbReference type="OrthoDB" id="3270296at2759"/>
<reference evidence="1 2" key="1">
    <citation type="submission" date="2014-09" db="EMBL/GenBank/DDBJ databases">
        <authorList>
            <person name="Magalhaes I.L.F."/>
            <person name="Oliveira U."/>
            <person name="Santos F.R."/>
            <person name="Vidigal T.H.D.A."/>
            <person name="Brescovit A.D."/>
            <person name="Santos A.J."/>
        </authorList>
    </citation>
    <scope>NUCLEOTIDE SEQUENCE [LARGE SCALE GENOMIC DNA]</scope>
</reference>
<dbReference type="EMBL" id="CCYA01000254">
    <property type="protein sequence ID" value="CEH17112.1"/>
    <property type="molecule type" value="Genomic_DNA"/>
</dbReference>
<evidence type="ECO:0008006" key="3">
    <source>
        <dbReference type="Google" id="ProtNLM"/>
    </source>
</evidence>
<evidence type="ECO:0000313" key="1">
    <source>
        <dbReference type="EMBL" id="CEH17112.1"/>
    </source>
</evidence>
<organism evidence="1 2">
    <name type="scientific">Ceraceosorus bombacis</name>
    <dbReference type="NCBI Taxonomy" id="401625"/>
    <lineage>
        <taxon>Eukaryota</taxon>
        <taxon>Fungi</taxon>
        <taxon>Dikarya</taxon>
        <taxon>Basidiomycota</taxon>
        <taxon>Ustilaginomycotina</taxon>
        <taxon>Exobasidiomycetes</taxon>
        <taxon>Ceraceosorales</taxon>
        <taxon>Ceraceosoraceae</taxon>
        <taxon>Ceraceosorus</taxon>
    </lineage>
</organism>
<sequence>MTFSLPELVLGILRHLPQRSDVLNAACVNQVFRDVAVGRMLRKTQLRARVTHKKLWRYLIANPEGARLITRLDITRGWPDVHSDGQEWEARLDPAVAEVVPLGFERPADEGTFQWPNSILSASERADHSDNVAEQEAALDAQVQHVSEGEHLLVSALGNLTSLETFVWDSATPCQPSGPESRADIWGALRASCPNLRRLYVNDYSGGSPYQPKPARRNAFEEETARLERRHPPIWGPQFFDNVSGLTHFSFTTWAFWADEDAVEDLECTDLEEPLRKRCPDLRFLELQMHLMPYDTATLNVDSLLNSEAGTPWANLEALRLYNCGATRPVVEKFIETHPKLQELQAIHTGKLDDTWQEEEAYEDLKFAEGIELSIPRGRVKVKDRLAKVEQIFGAEAWRFAWHSAQDEWKRAGRYYFT</sequence>
<accession>A0A0P1BKM0</accession>
<dbReference type="Gene3D" id="3.80.10.10">
    <property type="entry name" value="Ribonuclease Inhibitor"/>
    <property type="match status" value="1"/>
</dbReference>
<proteinExistence type="predicted"/>
<name>A0A0P1BKM0_9BASI</name>
<keyword evidence="2" id="KW-1185">Reference proteome</keyword>
<dbReference type="Proteomes" id="UP000054845">
    <property type="component" value="Unassembled WGS sequence"/>
</dbReference>
<dbReference type="AlphaFoldDB" id="A0A0P1BKM0"/>